<evidence type="ECO:0000256" key="2">
    <source>
        <dbReference type="ARBA" id="ARBA00022475"/>
    </source>
</evidence>
<dbReference type="Proteomes" id="UP000229502">
    <property type="component" value="Unassembled WGS sequence"/>
</dbReference>
<name>A0A2M6YRG5_9BACT</name>
<keyword evidence="5 9" id="KW-0064">Aspartyl protease</keyword>
<comment type="similarity">
    <text evidence="1 9 10">Belongs to the peptidase A8 family.</text>
</comment>
<evidence type="ECO:0000256" key="7">
    <source>
        <dbReference type="ARBA" id="ARBA00022989"/>
    </source>
</evidence>
<keyword evidence="8 9" id="KW-0472">Membrane</keyword>
<feature type="transmembrane region" description="Helical" evidence="9">
    <location>
        <begin position="57"/>
        <end position="76"/>
    </location>
</feature>
<feature type="active site" evidence="9">
    <location>
        <position position="105"/>
    </location>
</feature>
<dbReference type="AlphaFoldDB" id="A0A2M6YRG5"/>
<evidence type="ECO:0000256" key="3">
    <source>
        <dbReference type="ARBA" id="ARBA00022670"/>
    </source>
</evidence>
<dbReference type="HAMAP" id="MF_00161">
    <property type="entry name" value="LspA"/>
    <property type="match status" value="1"/>
</dbReference>
<feature type="transmembrane region" description="Helical" evidence="9">
    <location>
        <begin position="112"/>
        <end position="134"/>
    </location>
</feature>
<evidence type="ECO:0000313" key="11">
    <source>
        <dbReference type="EMBL" id="PIU35235.1"/>
    </source>
</evidence>
<reference evidence="12" key="1">
    <citation type="submission" date="2017-09" db="EMBL/GenBank/DDBJ databases">
        <title>Depth-based differentiation of microbial function through sediment-hosted aquifers and enrichment of novel symbionts in the deep terrestrial subsurface.</title>
        <authorList>
            <person name="Probst A.J."/>
            <person name="Ladd B."/>
            <person name="Jarett J.K."/>
            <person name="Geller-Mcgrath D.E."/>
            <person name="Sieber C.M.K."/>
            <person name="Emerson J.B."/>
            <person name="Anantharaman K."/>
            <person name="Thomas B.C."/>
            <person name="Malmstrom R."/>
            <person name="Stieglmeier M."/>
            <person name="Klingl A."/>
            <person name="Woyke T."/>
            <person name="Ryan C.M."/>
            <person name="Banfield J.F."/>
        </authorList>
    </citation>
    <scope>NUCLEOTIDE SEQUENCE [LARGE SCALE GENOMIC DNA]</scope>
</reference>
<keyword evidence="2 9" id="KW-1003">Cell membrane</keyword>
<keyword evidence="7 9" id="KW-1133">Transmembrane helix</keyword>
<dbReference type="UniPathway" id="UPA00665"/>
<evidence type="ECO:0000256" key="5">
    <source>
        <dbReference type="ARBA" id="ARBA00022750"/>
    </source>
</evidence>
<evidence type="ECO:0000256" key="6">
    <source>
        <dbReference type="ARBA" id="ARBA00022801"/>
    </source>
</evidence>
<dbReference type="EMBL" id="PEWZ01000075">
    <property type="protein sequence ID" value="PIU35235.1"/>
    <property type="molecule type" value="Genomic_DNA"/>
</dbReference>
<evidence type="ECO:0000256" key="8">
    <source>
        <dbReference type="ARBA" id="ARBA00023136"/>
    </source>
</evidence>
<feature type="active site" evidence="9">
    <location>
        <position position="119"/>
    </location>
</feature>
<evidence type="ECO:0000256" key="4">
    <source>
        <dbReference type="ARBA" id="ARBA00022692"/>
    </source>
</evidence>
<comment type="caution">
    <text evidence="11">The sequence shown here is derived from an EMBL/GenBank/DDBJ whole genome shotgun (WGS) entry which is preliminary data.</text>
</comment>
<keyword evidence="4 9" id="KW-0812">Transmembrane</keyword>
<evidence type="ECO:0000313" key="12">
    <source>
        <dbReference type="Proteomes" id="UP000229502"/>
    </source>
</evidence>
<keyword evidence="6 9" id="KW-0378">Hydrolase</keyword>
<dbReference type="GO" id="GO:0005886">
    <property type="term" value="C:plasma membrane"/>
    <property type="evidence" value="ECO:0007669"/>
    <property type="project" value="UniProtKB-SubCell"/>
</dbReference>
<keyword evidence="3 9" id="KW-0645">Protease</keyword>
<sequence length="140" mass="15561">MCKVRERKRKITLVFLLIASDQILKLLALREGMAIINKGVSFGILLSRSPVEALAKSGYLVILLIGLSFYLLFHFLRKKGPEVLLILAGGISNLLDRMFYGGVVDFITLPFIPVFNLADILVVVGCVLIFIDLLKLKKVS</sequence>
<gene>
    <name evidence="9" type="primary">lspA</name>
    <name evidence="11" type="ORF">COT03_01450</name>
</gene>
<accession>A0A2M6YRG5</accession>
<dbReference type="Pfam" id="PF01252">
    <property type="entry name" value="Peptidase_A8"/>
    <property type="match status" value="1"/>
</dbReference>
<evidence type="ECO:0000256" key="10">
    <source>
        <dbReference type="RuleBase" id="RU004181"/>
    </source>
</evidence>
<dbReference type="GO" id="GO:0006508">
    <property type="term" value="P:proteolysis"/>
    <property type="evidence" value="ECO:0007669"/>
    <property type="project" value="UniProtKB-KW"/>
</dbReference>
<dbReference type="InterPro" id="IPR001872">
    <property type="entry name" value="Peptidase_A8"/>
</dbReference>
<comment type="pathway">
    <text evidence="9">Protein modification; lipoprotein biosynthesis (signal peptide cleavage).</text>
</comment>
<evidence type="ECO:0000256" key="1">
    <source>
        <dbReference type="ARBA" id="ARBA00006139"/>
    </source>
</evidence>
<dbReference type="GO" id="GO:0004190">
    <property type="term" value="F:aspartic-type endopeptidase activity"/>
    <property type="evidence" value="ECO:0007669"/>
    <property type="project" value="UniProtKB-UniRule"/>
</dbReference>
<comment type="function">
    <text evidence="9">This protein specifically catalyzes the removal of signal peptides from prolipoproteins.</text>
</comment>
<dbReference type="PANTHER" id="PTHR33695">
    <property type="entry name" value="LIPOPROTEIN SIGNAL PEPTIDASE"/>
    <property type="match status" value="1"/>
</dbReference>
<comment type="catalytic activity">
    <reaction evidence="9">
        <text>Release of signal peptides from bacterial membrane prolipoproteins. Hydrolyzes -Xaa-Yaa-Zaa-|-(S,diacylglyceryl)Cys-, in which Xaa is hydrophobic (preferably Leu), and Yaa (Ala or Ser) and Zaa (Gly or Ala) have small, neutral side chains.</text>
        <dbReference type="EC" id="3.4.23.36"/>
    </reaction>
</comment>
<dbReference type="PANTHER" id="PTHR33695:SF1">
    <property type="entry name" value="LIPOPROTEIN SIGNAL PEPTIDASE"/>
    <property type="match status" value="1"/>
</dbReference>
<organism evidence="11 12">
    <name type="scientific">Candidatus Shapirobacteria bacterium CG07_land_8_20_14_0_80_39_18</name>
    <dbReference type="NCBI Taxonomy" id="1974882"/>
    <lineage>
        <taxon>Bacteria</taxon>
        <taxon>Candidatus Shapironibacteriota</taxon>
    </lineage>
</organism>
<comment type="caution">
    <text evidence="9">Lacks conserved residue(s) required for the propagation of feature annotation.</text>
</comment>
<evidence type="ECO:0000256" key="9">
    <source>
        <dbReference type="HAMAP-Rule" id="MF_00161"/>
    </source>
</evidence>
<dbReference type="PROSITE" id="PS00855">
    <property type="entry name" value="SPASE_II"/>
    <property type="match status" value="1"/>
</dbReference>
<proteinExistence type="inferred from homology"/>
<dbReference type="EC" id="3.4.23.36" evidence="9"/>
<protein>
    <recommendedName>
        <fullName evidence="9">Lipoprotein signal peptidase</fullName>
        <ecNumber evidence="9">3.4.23.36</ecNumber>
    </recommendedName>
    <alternativeName>
        <fullName evidence="9">Prolipoprotein signal peptidase</fullName>
    </alternativeName>
    <alternativeName>
        <fullName evidence="9">Signal peptidase II</fullName>
        <shortName evidence="9">SPase II</shortName>
    </alternativeName>
</protein>
<comment type="subcellular location">
    <subcellularLocation>
        <location evidence="9">Cell membrane</location>
        <topology evidence="9">Multi-pass membrane protein</topology>
    </subcellularLocation>
</comment>
<dbReference type="PRINTS" id="PR00781">
    <property type="entry name" value="LIPOSIGPTASE"/>
</dbReference>